<proteinExistence type="predicted"/>
<protein>
    <submittedName>
        <fullName evidence="1">Uncharacterized protein</fullName>
    </submittedName>
</protein>
<organism evidence="1 2">
    <name type="scientific">Hypoxylon rubiginosum</name>
    <dbReference type="NCBI Taxonomy" id="110542"/>
    <lineage>
        <taxon>Eukaryota</taxon>
        <taxon>Fungi</taxon>
        <taxon>Dikarya</taxon>
        <taxon>Ascomycota</taxon>
        <taxon>Pezizomycotina</taxon>
        <taxon>Sordariomycetes</taxon>
        <taxon>Xylariomycetidae</taxon>
        <taxon>Xylariales</taxon>
        <taxon>Hypoxylaceae</taxon>
        <taxon>Hypoxylon</taxon>
    </lineage>
</organism>
<dbReference type="Proteomes" id="UP001497680">
    <property type="component" value="Unassembled WGS sequence"/>
</dbReference>
<comment type="caution">
    <text evidence="1">The sequence shown here is derived from an EMBL/GenBank/DDBJ whole genome shotgun (WGS) entry which is preliminary data.</text>
</comment>
<reference evidence="1 2" key="1">
    <citation type="journal article" date="2022" name="New Phytol.">
        <title>Ecological generalism drives hyperdiversity of secondary metabolite gene clusters in xylarialean endophytes.</title>
        <authorList>
            <person name="Franco M.E.E."/>
            <person name="Wisecaver J.H."/>
            <person name="Arnold A.E."/>
            <person name="Ju Y.M."/>
            <person name="Slot J.C."/>
            <person name="Ahrendt S."/>
            <person name="Moore L.P."/>
            <person name="Eastman K.E."/>
            <person name="Scott K."/>
            <person name="Konkel Z."/>
            <person name="Mondo S.J."/>
            <person name="Kuo A."/>
            <person name="Hayes R.D."/>
            <person name="Haridas S."/>
            <person name="Andreopoulos B."/>
            <person name="Riley R."/>
            <person name="LaButti K."/>
            <person name="Pangilinan J."/>
            <person name="Lipzen A."/>
            <person name="Amirebrahimi M."/>
            <person name="Yan J."/>
            <person name="Adam C."/>
            <person name="Keymanesh K."/>
            <person name="Ng V."/>
            <person name="Louie K."/>
            <person name="Northen T."/>
            <person name="Drula E."/>
            <person name="Henrissat B."/>
            <person name="Hsieh H.M."/>
            <person name="Youens-Clark K."/>
            <person name="Lutzoni F."/>
            <person name="Miadlikowska J."/>
            <person name="Eastwood D.C."/>
            <person name="Hamelin R.C."/>
            <person name="Grigoriev I.V."/>
            <person name="U'Ren J.M."/>
        </authorList>
    </citation>
    <scope>NUCLEOTIDE SEQUENCE [LARGE SCALE GENOMIC DNA]</scope>
    <source>
        <strain evidence="1 2">ER1909</strain>
    </source>
</reference>
<keyword evidence="2" id="KW-1185">Reference proteome</keyword>
<gene>
    <name evidence="1" type="ORF">F4821DRAFT_265238</name>
</gene>
<dbReference type="EMBL" id="MU394407">
    <property type="protein sequence ID" value="KAI6081115.1"/>
    <property type="molecule type" value="Genomic_DNA"/>
</dbReference>
<accession>A0ACC0CL89</accession>
<name>A0ACC0CL89_9PEZI</name>
<evidence type="ECO:0000313" key="2">
    <source>
        <dbReference type="Proteomes" id="UP001497680"/>
    </source>
</evidence>
<evidence type="ECO:0000313" key="1">
    <source>
        <dbReference type="EMBL" id="KAI6081115.1"/>
    </source>
</evidence>
<sequence>MIPFRISYASSYASGDTLRPAPPPESDLPSGTLHHSPLPESDVPRVAPVLLENAASVERPPWVPTVPIPPEVLQMPFGEVIERIPWLPVLLQQHLYEYNPRYLYREHPELFHEDFEEGMRLDLYAPTFDLADNERAAQWLFRERQDRYRATAERDGVPPVLQSFNEVHWNRGRGDRTSSRPSGPTPTPNQNAGQGEHNLPPGTVIVSLSQPTTRMIELIARHYQQKTARAAARDDDRRRDKERRDAYRNLYIAQWASDVYSSRKRKSDELQAEHRQEKKVKTELDDGRGGYNQPTEAGRDGYNQPTETGRDGYNQPTEAGRGGYWPPAEDDLTHLAHLARMARSALRRLPPNSPAPDGRGGYN</sequence>